<keyword evidence="1" id="KW-0808">Transferase</keyword>
<gene>
    <name evidence="1" type="ORF">SAMN04489757_103121</name>
</gene>
<organism evidence="1 2">
    <name type="scientific">Anaerocolumna aminovalerica</name>
    <dbReference type="NCBI Taxonomy" id="1527"/>
    <lineage>
        <taxon>Bacteria</taxon>
        <taxon>Bacillati</taxon>
        <taxon>Bacillota</taxon>
        <taxon>Clostridia</taxon>
        <taxon>Lachnospirales</taxon>
        <taxon>Lachnospiraceae</taxon>
        <taxon>Anaerocolumna</taxon>
    </lineage>
</organism>
<protein>
    <submittedName>
        <fullName evidence="1">Ribosomal-protein-alanine N-acetyltransferase</fullName>
    </submittedName>
</protein>
<proteinExistence type="predicted"/>
<dbReference type="SUPFAM" id="SSF55729">
    <property type="entry name" value="Acyl-CoA N-acyltransferases (Nat)"/>
    <property type="match status" value="1"/>
</dbReference>
<dbReference type="AlphaFoldDB" id="A0A1I5CKV3"/>
<reference evidence="1 2" key="1">
    <citation type="submission" date="2016-10" db="EMBL/GenBank/DDBJ databases">
        <authorList>
            <person name="de Groot N.N."/>
        </authorList>
    </citation>
    <scope>NUCLEOTIDE SEQUENCE [LARGE SCALE GENOMIC DNA]</scope>
    <source>
        <strain evidence="1 2">DSM 1283</strain>
    </source>
</reference>
<dbReference type="STRING" id="1527.SAMN04489757_103121"/>
<sequence length="45" mass="5334">MKTPILETERLILRPFCLDDAKNVFDCWESDPDVAKYMFWTSHNG</sequence>
<evidence type="ECO:0000313" key="2">
    <source>
        <dbReference type="Proteomes" id="UP000198806"/>
    </source>
</evidence>
<dbReference type="GO" id="GO:0016740">
    <property type="term" value="F:transferase activity"/>
    <property type="evidence" value="ECO:0007669"/>
    <property type="project" value="UniProtKB-KW"/>
</dbReference>
<accession>A0A1I5CKV3</accession>
<name>A0A1I5CKV3_9FIRM</name>
<dbReference type="Proteomes" id="UP000198806">
    <property type="component" value="Unassembled WGS sequence"/>
</dbReference>
<keyword evidence="2" id="KW-1185">Reference proteome</keyword>
<dbReference type="InterPro" id="IPR016181">
    <property type="entry name" value="Acyl_CoA_acyltransferase"/>
</dbReference>
<evidence type="ECO:0000313" key="1">
    <source>
        <dbReference type="EMBL" id="SFN87512.1"/>
    </source>
</evidence>
<dbReference type="Gene3D" id="3.40.630.30">
    <property type="match status" value="1"/>
</dbReference>
<dbReference type="EMBL" id="FOWD01000003">
    <property type="protein sequence ID" value="SFN87512.1"/>
    <property type="molecule type" value="Genomic_DNA"/>
</dbReference>